<organism evidence="2">
    <name type="scientific">uncultured delta proteobacterium</name>
    <dbReference type="NCBI Taxonomy" id="34034"/>
    <lineage>
        <taxon>Bacteria</taxon>
        <taxon>Deltaproteobacteria</taxon>
        <taxon>environmental samples</taxon>
    </lineage>
</organism>
<feature type="region of interest" description="Disordered" evidence="1">
    <location>
        <begin position="23"/>
        <end position="64"/>
    </location>
</feature>
<dbReference type="EMBL" id="FLUQ01000002">
    <property type="protein sequence ID" value="SBW04187.1"/>
    <property type="molecule type" value="Genomic_DNA"/>
</dbReference>
<reference evidence="2" key="1">
    <citation type="submission" date="2016-04" db="EMBL/GenBank/DDBJ databases">
        <authorList>
            <person name="Evans L.H."/>
            <person name="Alamgir A."/>
            <person name="Owens N."/>
            <person name="Weber N.D."/>
            <person name="Virtaneva K."/>
            <person name="Barbian K."/>
            <person name="Babar A."/>
            <person name="Rosenke K."/>
        </authorList>
    </citation>
    <scope>NUCLEOTIDE SEQUENCE</scope>
    <source>
        <strain evidence="2">86</strain>
    </source>
</reference>
<name>A0A212JXP5_9DELT</name>
<evidence type="ECO:0000313" key="2">
    <source>
        <dbReference type="EMBL" id="SBW04187.1"/>
    </source>
</evidence>
<protein>
    <submittedName>
        <fullName evidence="2">Uncharacterized protein</fullName>
    </submittedName>
</protein>
<gene>
    <name evidence="2" type="ORF">KL86DPRO_20273</name>
</gene>
<sequence length="64" mass="7264">MLRRYGAGNMVSGDARNILAERKGLEPSASGVTGRRYNRLNYRSKKQPQPLYGKKPQPRGAFLW</sequence>
<dbReference type="AlphaFoldDB" id="A0A212JXP5"/>
<feature type="compositionally biased region" description="Basic residues" evidence="1">
    <location>
        <begin position="36"/>
        <end position="46"/>
    </location>
</feature>
<evidence type="ECO:0000256" key="1">
    <source>
        <dbReference type="SAM" id="MobiDB-lite"/>
    </source>
</evidence>
<proteinExistence type="predicted"/>
<accession>A0A212JXP5</accession>